<organism evidence="1 2">
    <name type="scientific">Dendrobium chrysotoxum</name>
    <name type="common">Orchid</name>
    <dbReference type="NCBI Taxonomy" id="161865"/>
    <lineage>
        <taxon>Eukaryota</taxon>
        <taxon>Viridiplantae</taxon>
        <taxon>Streptophyta</taxon>
        <taxon>Embryophyta</taxon>
        <taxon>Tracheophyta</taxon>
        <taxon>Spermatophyta</taxon>
        <taxon>Magnoliopsida</taxon>
        <taxon>Liliopsida</taxon>
        <taxon>Asparagales</taxon>
        <taxon>Orchidaceae</taxon>
        <taxon>Epidendroideae</taxon>
        <taxon>Malaxideae</taxon>
        <taxon>Dendrobiinae</taxon>
        <taxon>Dendrobium</taxon>
    </lineage>
</organism>
<name>A0AAV7GMI0_DENCH</name>
<dbReference type="AlphaFoldDB" id="A0AAV7GMI0"/>
<dbReference type="GO" id="GO:0005634">
    <property type="term" value="C:nucleus"/>
    <property type="evidence" value="ECO:0007669"/>
    <property type="project" value="TreeGrafter"/>
</dbReference>
<proteinExistence type="predicted"/>
<protein>
    <submittedName>
        <fullName evidence="1">Uncharacterized protein</fullName>
    </submittedName>
</protein>
<evidence type="ECO:0000313" key="1">
    <source>
        <dbReference type="EMBL" id="KAH0463065.1"/>
    </source>
</evidence>
<evidence type="ECO:0000313" key="2">
    <source>
        <dbReference type="Proteomes" id="UP000775213"/>
    </source>
</evidence>
<dbReference type="Proteomes" id="UP000775213">
    <property type="component" value="Unassembled WGS sequence"/>
</dbReference>
<reference evidence="1 2" key="1">
    <citation type="journal article" date="2021" name="Hortic Res">
        <title>Chromosome-scale assembly of the Dendrobium chrysotoxum genome enhances the understanding of orchid evolution.</title>
        <authorList>
            <person name="Zhang Y."/>
            <person name="Zhang G.Q."/>
            <person name="Zhang D."/>
            <person name="Liu X.D."/>
            <person name="Xu X.Y."/>
            <person name="Sun W.H."/>
            <person name="Yu X."/>
            <person name="Zhu X."/>
            <person name="Wang Z.W."/>
            <person name="Zhao X."/>
            <person name="Zhong W.Y."/>
            <person name="Chen H."/>
            <person name="Yin W.L."/>
            <person name="Huang T."/>
            <person name="Niu S.C."/>
            <person name="Liu Z.J."/>
        </authorList>
    </citation>
    <scope>NUCLEOTIDE SEQUENCE [LARGE SCALE GENOMIC DNA]</scope>
    <source>
        <strain evidence="1">Lindl</strain>
    </source>
</reference>
<dbReference type="PANTHER" id="PTHR14304:SF11">
    <property type="entry name" value="SAP DOMAIN-CONTAINING PROTEIN"/>
    <property type="match status" value="1"/>
</dbReference>
<dbReference type="PANTHER" id="PTHR14304">
    <property type="entry name" value="CELL DIVISION CYCLE AND APOPTOSIS REGULATOR PROTEIN"/>
    <property type="match status" value="1"/>
</dbReference>
<comment type="caution">
    <text evidence="1">The sequence shown here is derived from an EMBL/GenBank/DDBJ whole genome shotgun (WGS) entry which is preliminary data.</text>
</comment>
<dbReference type="EMBL" id="JAGFBR010000008">
    <property type="protein sequence ID" value="KAH0463065.1"/>
    <property type="molecule type" value="Genomic_DNA"/>
</dbReference>
<accession>A0AAV7GMI0</accession>
<dbReference type="InterPro" id="IPR025224">
    <property type="entry name" value="CCAR1/CCAR2"/>
</dbReference>
<gene>
    <name evidence="1" type="ORF">IEQ34_007647</name>
</gene>
<sequence>MASMSMLLLGITNINTSPHKQAEEGFGNAEEFWNERDRLHVMVEKISNLEIGAAEEVLFSVKRLGPVEDLSSTEDWSYSINGLHSVMYNYNLGSHLFQHFCCNKLQYLVIFSEQYAETFKRILLWNHLILSHSCAYSSGSQEFSLYGGRMDADPRALPIIGSSQYGTLHSTSILGAPRKNIDDLIYTQGSNIAYGMSLPPGRDYMSKKGLHGYAGIDYQGNIFPHDHLNL</sequence>
<dbReference type="GO" id="GO:0006355">
    <property type="term" value="P:regulation of DNA-templated transcription"/>
    <property type="evidence" value="ECO:0007669"/>
    <property type="project" value="InterPro"/>
</dbReference>
<keyword evidence="2" id="KW-1185">Reference proteome</keyword>